<evidence type="ECO:0000256" key="5">
    <source>
        <dbReference type="ARBA" id="ARBA00022737"/>
    </source>
</evidence>
<keyword evidence="11" id="KW-1185">Reference proteome</keyword>
<dbReference type="GO" id="GO:0012505">
    <property type="term" value="C:endomembrane system"/>
    <property type="evidence" value="ECO:0007669"/>
    <property type="project" value="UniProtKB-SubCell"/>
</dbReference>
<organism evidence="10 11">
    <name type="scientific">Crenichthys baileyi</name>
    <name type="common">White River springfish</name>
    <dbReference type="NCBI Taxonomy" id="28760"/>
    <lineage>
        <taxon>Eukaryota</taxon>
        <taxon>Metazoa</taxon>
        <taxon>Chordata</taxon>
        <taxon>Craniata</taxon>
        <taxon>Vertebrata</taxon>
        <taxon>Euteleostomi</taxon>
        <taxon>Actinopterygii</taxon>
        <taxon>Neopterygii</taxon>
        <taxon>Teleostei</taxon>
        <taxon>Neoteleostei</taxon>
        <taxon>Acanthomorphata</taxon>
        <taxon>Ovalentaria</taxon>
        <taxon>Atherinomorphae</taxon>
        <taxon>Cyprinodontiformes</taxon>
        <taxon>Goodeidae</taxon>
        <taxon>Crenichthys</taxon>
    </lineage>
</organism>
<comment type="subcellular location">
    <subcellularLocation>
        <location evidence="2">Cytoplasm</location>
    </subcellularLocation>
    <subcellularLocation>
        <location evidence="1">Endomembrane system</location>
    </subcellularLocation>
</comment>
<evidence type="ECO:0000256" key="6">
    <source>
        <dbReference type="ARBA" id="ARBA00022837"/>
    </source>
</evidence>
<evidence type="ECO:0000313" key="10">
    <source>
        <dbReference type="EMBL" id="KAK5615364.1"/>
    </source>
</evidence>
<dbReference type="GO" id="GO:0005509">
    <property type="term" value="F:calcium ion binding"/>
    <property type="evidence" value="ECO:0007669"/>
    <property type="project" value="InterPro"/>
</dbReference>
<dbReference type="Gene3D" id="1.10.238.10">
    <property type="entry name" value="EF-hand"/>
    <property type="match status" value="1"/>
</dbReference>
<keyword evidence="3" id="KW-0963">Cytoplasm</keyword>
<dbReference type="Proteomes" id="UP001311232">
    <property type="component" value="Unassembled WGS sequence"/>
</dbReference>
<dbReference type="SUPFAM" id="SSF47473">
    <property type="entry name" value="EF-hand"/>
    <property type="match status" value="1"/>
</dbReference>
<dbReference type="AlphaFoldDB" id="A0AAV9S2D7"/>
<feature type="compositionally biased region" description="Polar residues" evidence="8">
    <location>
        <begin position="8"/>
        <end position="18"/>
    </location>
</feature>
<evidence type="ECO:0000313" key="11">
    <source>
        <dbReference type="Proteomes" id="UP001311232"/>
    </source>
</evidence>
<dbReference type="InterPro" id="IPR002048">
    <property type="entry name" value="EF_hand_dom"/>
</dbReference>
<evidence type="ECO:0000256" key="2">
    <source>
        <dbReference type="ARBA" id="ARBA00004496"/>
    </source>
</evidence>
<keyword evidence="6" id="KW-0106">Calcium</keyword>
<keyword evidence="7" id="KW-0472">Membrane</keyword>
<dbReference type="InterPro" id="IPR011992">
    <property type="entry name" value="EF-hand-dom_pair"/>
</dbReference>
<sequence>MDPKRKNPSSVNFRNAQFETDDEADTERSQCELGMLFLSFDTDRSGKMSSYELRTALSAAGMQLNNKILQLIGLRFADDNYDIDFDDYLTCIVRLENMFRVFQAMDKSNTGRVKMNIMQFLMLSMNV</sequence>
<dbReference type="EMBL" id="JAHHUM010000974">
    <property type="protein sequence ID" value="KAK5615364.1"/>
    <property type="molecule type" value="Genomic_DNA"/>
</dbReference>
<reference evidence="10 11" key="1">
    <citation type="submission" date="2021-06" db="EMBL/GenBank/DDBJ databases">
        <authorList>
            <person name="Palmer J.M."/>
        </authorList>
    </citation>
    <scope>NUCLEOTIDE SEQUENCE [LARGE SCALE GENOMIC DNA]</scope>
    <source>
        <strain evidence="10 11">MEX-2019</strain>
        <tissue evidence="10">Muscle</tissue>
    </source>
</reference>
<feature type="region of interest" description="Disordered" evidence="8">
    <location>
        <begin position="1"/>
        <end position="27"/>
    </location>
</feature>
<dbReference type="PANTHER" id="PTHR46735">
    <property type="entry name" value="CALPAIN, SMALL SUBUNIT 1 A-RELATED"/>
    <property type="match status" value="1"/>
</dbReference>
<dbReference type="PROSITE" id="PS50222">
    <property type="entry name" value="EF_HAND_2"/>
    <property type="match status" value="1"/>
</dbReference>
<evidence type="ECO:0000256" key="1">
    <source>
        <dbReference type="ARBA" id="ARBA00004308"/>
    </source>
</evidence>
<evidence type="ECO:0000256" key="7">
    <source>
        <dbReference type="ARBA" id="ARBA00023136"/>
    </source>
</evidence>
<dbReference type="PROSITE" id="PS00018">
    <property type="entry name" value="EF_HAND_1"/>
    <property type="match status" value="1"/>
</dbReference>
<accession>A0AAV9S2D7</accession>
<dbReference type="InterPro" id="IPR018247">
    <property type="entry name" value="EF_Hand_1_Ca_BS"/>
</dbReference>
<evidence type="ECO:0000256" key="3">
    <source>
        <dbReference type="ARBA" id="ARBA00022490"/>
    </source>
</evidence>
<proteinExistence type="predicted"/>
<dbReference type="Pfam" id="PF13405">
    <property type="entry name" value="EF-hand_6"/>
    <property type="match status" value="1"/>
</dbReference>
<keyword evidence="4" id="KW-0479">Metal-binding</keyword>
<evidence type="ECO:0000259" key="9">
    <source>
        <dbReference type="PROSITE" id="PS50222"/>
    </source>
</evidence>
<dbReference type="GO" id="GO:0110158">
    <property type="term" value="C:calpain complex"/>
    <property type="evidence" value="ECO:0007669"/>
    <property type="project" value="TreeGrafter"/>
</dbReference>
<comment type="caution">
    <text evidence="10">The sequence shown here is derived from an EMBL/GenBank/DDBJ whole genome shotgun (WGS) entry which is preliminary data.</text>
</comment>
<evidence type="ECO:0000256" key="4">
    <source>
        <dbReference type="ARBA" id="ARBA00022723"/>
    </source>
</evidence>
<evidence type="ECO:0000256" key="8">
    <source>
        <dbReference type="SAM" id="MobiDB-lite"/>
    </source>
</evidence>
<name>A0AAV9S2D7_9TELE</name>
<protein>
    <recommendedName>
        <fullName evidence="9">EF-hand domain-containing protein</fullName>
    </recommendedName>
</protein>
<gene>
    <name evidence="10" type="ORF">CRENBAI_002387</name>
</gene>
<keyword evidence="5" id="KW-0677">Repeat</keyword>
<feature type="domain" description="EF-hand" evidence="9">
    <location>
        <begin position="36"/>
        <end position="63"/>
    </location>
</feature>
<dbReference type="PANTHER" id="PTHR46735:SF3">
    <property type="entry name" value="CALPAIN SMALL SUBUNIT 1-RELATED"/>
    <property type="match status" value="1"/>
</dbReference>